<dbReference type="InterPro" id="IPR017733">
    <property type="entry name" value="OmpA-like_dom_proteobacteria"/>
</dbReference>
<comment type="caution">
    <text evidence="5">The sequence shown here is derived from an EMBL/GenBank/DDBJ whole genome shotgun (WGS) entry which is preliminary data.</text>
</comment>
<dbReference type="RefSeq" id="WP_263721004.1">
    <property type="nucleotide sequence ID" value="NZ_JAOWLA010000005.1"/>
</dbReference>
<evidence type="ECO:0000256" key="3">
    <source>
        <dbReference type="SAM" id="Phobius"/>
    </source>
</evidence>
<evidence type="ECO:0000313" key="5">
    <source>
        <dbReference type="EMBL" id="MCV2864488.1"/>
    </source>
</evidence>
<feature type="region of interest" description="Disordered" evidence="2">
    <location>
        <begin position="1"/>
        <end position="90"/>
    </location>
</feature>
<dbReference type="InterPro" id="IPR036737">
    <property type="entry name" value="OmpA-like_sf"/>
</dbReference>
<proteinExistence type="predicted"/>
<accession>A0ABT2Z010</accession>
<dbReference type="NCBIfam" id="NF038228">
    <property type="entry name" value="IcmH_DotU_IVB"/>
    <property type="match status" value="1"/>
</dbReference>
<dbReference type="NCBIfam" id="TIGR03350">
    <property type="entry name" value="type_VI_ompA"/>
    <property type="match status" value="1"/>
</dbReference>
<feature type="domain" description="OmpA-like" evidence="4">
    <location>
        <begin position="371"/>
        <end position="491"/>
    </location>
</feature>
<feature type="transmembrane region" description="Helical" evidence="3">
    <location>
        <begin position="286"/>
        <end position="309"/>
    </location>
</feature>
<keyword evidence="6" id="KW-1185">Reference proteome</keyword>
<dbReference type="PANTHER" id="PTHR38033">
    <property type="entry name" value="MEMBRANE PROTEIN-RELATED"/>
    <property type="match status" value="1"/>
</dbReference>
<dbReference type="PROSITE" id="PS51123">
    <property type="entry name" value="OMPA_2"/>
    <property type="match status" value="1"/>
</dbReference>
<evidence type="ECO:0000259" key="4">
    <source>
        <dbReference type="PROSITE" id="PS51123"/>
    </source>
</evidence>
<dbReference type="NCBIfam" id="TIGR03349">
    <property type="entry name" value="IV_VI_DotU"/>
    <property type="match status" value="1"/>
</dbReference>
<organism evidence="5 6">
    <name type="scientific">Albidovulum sediminicola</name>
    <dbReference type="NCBI Taxonomy" id="2984331"/>
    <lineage>
        <taxon>Bacteria</taxon>
        <taxon>Pseudomonadati</taxon>
        <taxon>Pseudomonadota</taxon>
        <taxon>Alphaproteobacteria</taxon>
        <taxon>Rhodobacterales</taxon>
        <taxon>Paracoccaceae</taxon>
        <taxon>Albidovulum</taxon>
    </lineage>
</organism>
<dbReference type="Proteomes" id="UP001652503">
    <property type="component" value="Unassembled WGS sequence"/>
</dbReference>
<dbReference type="Gene3D" id="1.25.40.590">
    <property type="entry name" value="Type IV / VI secretion system, DotU"/>
    <property type="match status" value="1"/>
</dbReference>
<keyword evidence="3" id="KW-1133">Transmembrane helix</keyword>
<dbReference type="PANTHER" id="PTHR38033:SF1">
    <property type="entry name" value="DOTU FAMILY TYPE IV_VI SECRETION SYSTEM PROTEIN"/>
    <property type="match status" value="1"/>
</dbReference>
<dbReference type="InterPro" id="IPR006665">
    <property type="entry name" value="OmpA-like"/>
</dbReference>
<dbReference type="EMBL" id="JAOWLA010000005">
    <property type="protein sequence ID" value="MCV2864488.1"/>
    <property type="molecule type" value="Genomic_DNA"/>
</dbReference>
<keyword evidence="1 3" id="KW-0472">Membrane</keyword>
<name>A0ABT2Z010_9RHOB</name>
<reference evidence="5 6" key="1">
    <citation type="submission" date="2022-10" db="EMBL/GenBank/DDBJ databases">
        <title>Defluviimonas sp. nov., isolated from ocean surface water.</title>
        <authorList>
            <person name="He W."/>
            <person name="Wang L."/>
            <person name="Zhang D.-F."/>
        </authorList>
    </citation>
    <scope>NUCLEOTIDE SEQUENCE [LARGE SCALE GENOMIC DNA]</scope>
    <source>
        <strain evidence="5 6">WL0075</strain>
    </source>
</reference>
<dbReference type="Pfam" id="PF00691">
    <property type="entry name" value="OmpA"/>
    <property type="match status" value="1"/>
</dbReference>
<keyword evidence="3" id="KW-0812">Transmembrane</keyword>
<dbReference type="CDD" id="cd07185">
    <property type="entry name" value="OmpA_C-like"/>
    <property type="match status" value="1"/>
</dbReference>
<sequence>MSNKDPFAEPDDNERTVIRPNPGGRRPAGGAAPAQPGYPPQPGYGPQGAYPQQPPQNAPAPGQDAMTDPMGYGVPQQPQRPAEPGPRQDADGAAALALSMTGMNTLNACAATLFSLIGRIRNRAQHMDADKLRQSVIAEVRAFENRALQAGVEAQTVKVARYALCATIDDVVLNTPWGGQSSWAVQSMVATFHRETVGGDRFYDLLARLEQAPGANIDMLEFLYMCLSLGFEGRLRVEQGGSDKHLQVRNGLARIIRGQRGPVERDLSPNWEGLDIPHKPLSAWKAVWIAAGVATVIMSLGYAGLSYALGVRSERLIGQLSALETSAVPELLRRAPPPPPPPPQPESESVKVAEFLKPEIEEGLVNVFEKGNIIIIRIAGAGMFGSGSDQVKDEFLVKLERVATALNDSKGPVIVVGHSDNVPIKSSRFPSNMHLSLARAESVMKVMANKLQDTSRLSAEGRADKEPIESNNTKEGRAKNRRIEVLLVKADG</sequence>
<evidence type="ECO:0000256" key="2">
    <source>
        <dbReference type="SAM" id="MobiDB-lite"/>
    </source>
</evidence>
<gene>
    <name evidence="5" type="primary">tssL</name>
    <name evidence="5" type="ORF">OE647_07005</name>
</gene>
<dbReference type="Gene3D" id="3.30.1330.60">
    <property type="entry name" value="OmpA-like domain"/>
    <property type="match status" value="1"/>
</dbReference>
<protein>
    <submittedName>
        <fullName evidence="5">Type VI secretion system protein TssL, long form</fullName>
    </submittedName>
</protein>
<feature type="compositionally biased region" description="Low complexity" evidence="2">
    <location>
        <begin position="19"/>
        <end position="35"/>
    </location>
</feature>
<evidence type="ECO:0000256" key="1">
    <source>
        <dbReference type="PROSITE-ProRule" id="PRU00473"/>
    </source>
</evidence>
<feature type="region of interest" description="Disordered" evidence="2">
    <location>
        <begin position="329"/>
        <end position="349"/>
    </location>
</feature>
<feature type="compositionally biased region" description="Basic and acidic residues" evidence="2">
    <location>
        <begin position="459"/>
        <end position="480"/>
    </location>
</feature>
<dbReference type="InterPro" id="IPR038522">
    <property type="entry name" value="T4/T6SS_DotU_sf"/>
</dbReference>
<feature type="region of interest" description="Disordered" evidence="2">
    <location>
        <begin position="454"/>
        <end position="480"/>
    </location>
</feature>
<feature type="compositionally biased region" description="Pro residues" evidence="2">
    <location>
        <begin position="335"/>
        <end position="345"/>
    </location>
</feature>
<evidence type="ECO:0000313" key="6">
    <source>
        <dbReference type="Proteomes" id="UP001652503"/>
    </source>
</evidence>
<dbReference type="Pfam" id="PF09850">
    <property type="entry name" value="DotU"/>
    <property type="match status" value="1"/>
</dbReference>
<dbReference type="InterPro" id="IPR017732">
    <property type="entry name" value="T4/T6SS_DotU"/>
</dbReference>
<dbReference type="SUPFAM" id="SSF103088">
    <property type="entry name" value="OmpA-like"/>
    <property type="match status" value="1"/>
</dbReference>